<feature type="chain" id="PRO_5005459693" description="Thioredoxin domain-containing protein" evidence="2">
    <location>
        <begin position="29"/>
        <end position="577"/>
    </location>
</feature>
<feature type="region of interest" description="Disordered" evidence="1">
    <location>
        <begin position="29"/>
        <end position="59"/>
    </location>
</feature>
<evidence type="ECO:0000313" key="4">
    <source>
        <dbReference type="EMBL" id="AKT42092.1"/>
    </source>
</evidence>
<dbReference type="Pfam" id="PF13899">
    <property type="entry name" value="Thioredoxin_7"/>
    <property type="match status" value="1"/>
</dbReference>
<feature type="region of interest" description="Disordered" evidence="1">
    <location>
        <begin position="309"/>
        <end position="335"/>
    </location>
</feature>
<dbReference type="PATRIC" id="fig|52.7.peg.6943"/>
<evidence type="ECO:0000256" key="2">
    <source>
        <dbReference type="SAM" id="SignalP"/>
    </source>
</evidence>
<dbReference type="InterPro" id="IPR036249">
    <property type="entry name" value="Thioredoxin-like_sf"/>
</dbReference>
<keyword evidence="5" id="KW-1185">Reference proteome</keyword>
<feature type="compositionally biased region" description="Low complexity" evidence="1">
    <location>
        <begin position="315"/>
        <end position="335"/>
    </location>
</feature>
<dbReference type="SUPFAM" id="SSF52833">
    <property type="entry name" value="Thioredoxin-like"/>
    <property type="match status" value="1"/>
</dbReference>
<dbReference type="STRING" id="52.CMC5_063150"/>
<dbReference type="OrthoDB" id="215495at2"/>
<dbReference type="KEGG" id="ccro:CMC5_063150"/>
<name>A0A0K1EN92_CHOCO</name>
<protein>
    <recommendedName>
        <fullName evidence="3">Thioredoxin domain-containing protein</fullName>
    </recommendedName>
</protein>
<evidence type="ECO:0000259" key="3">
    <source>
        <dbReference type="PROSITE" id="PS51352"/>
    </source>
</evidence>
<reference evidence="4 5" key="1">
    <citation type="submission" date="2015-07" db="EMBL/GenBank/DDBJ databases">
        <title>Genome analysis of myxobacterium Chondromyces crocatus Cm c5 reveals a high potential for natural compound synthesis and the genetic basis for the loss of fruiting body formation.</title>
        <authorList>
            <person name="Zaburannyi N."/>
            <person name="Bunk B."/>
            <person name="Maier J."/>
            <person name="Overmann J."/>
            <person name="Mueller R."/>
        </authorList>
    </citation>
    <scope>NUCLEOTIDE SEQUENCE [LARGE SCALE GENOMIC DNA]</scope>
    <source>
        <strain evidence="4 5">Cm c5</strain>
    </source>
</reference>
<dbReference type="PROSITE" id="PS51352">
    <property type="entry name" value="THIOREDOXIN_2"/>
    <property type="match status" value="1"/>
</dbReference>
<feature type="compositionally biased region" description="Low complexity" evidence="1">
    <location>
        <begin position="29"/>
        <end position="50"/>
    </location>
</feature>
<proteinExistence type="predicted"/>
<sequence length="577" mass="63784">MSTSAPRRRAALRFVGALSLAAVLTACRSEPTSPTPSEIPSASEPSEVPATPMPDPAVHATHAGSHVWFEGTPAQALARAKTEGKPSFVYWGAAWCPPCNELAADVFEHPRFPELMRDVVPVYLDGDTEEAQSWGEQLGLSAYPTVLLLNPEREELLRLNGALTITELETALRAALVRGHGFIEAVRRLEEGRVQPDDFHVLAHAAWELLPDTLWPQTRRLTALRQAATQCPTARVQERAQLAAHTLGLALMGRGTHALEPQIQAIRAEAQRYLDAIFVDPTAWRAARTFITMRATDVLQWLYGDMPRAPPAPGTTPSSSSPPAVETAHATAPAAPAMADEATLRQRWLEAAEALGKDENASRETRLWSVRPTLDIARREQPQGALSEPLRDRVEKAVQAAVLAAESRSERQAIVSGASYLLRHAGSPHRARALLIAESRRDATPWYYYTLLSALEQELGRMDEAHRWSAEARKSASGRATRLQWMANDIALNAERSGADQRAYLLALVDQYYTLATQLDDGFSGRNRSRAEQVARALAPHKQDRDVITMLARHRPRCSTLPEERRAFCERHFDALR</sequence>
<accession>A0A0K1EN92</accession>
<dbReference type="Gene3D" id="3.40.30.10">
    <property type="entry name" value="Glutaredoxin"/>
    <property type="match status" value="1"/>
</dbReference>
<feature type="domain" description="Thioredoxin" evidence="3">
    <location>
        <begin position="47"/>
        <end position="177"/>
    </location>
</feature>
<keyword evidence="2" id="KW-0732">Signal</keyword>
<dbReference type="AlphaFoldDB" id="A0A0K1EN92"/>
<dbReference type="PROSITE" id="PS51257">
    <property type="entry name" value="PROKAR_LIPOPROTEIN"/>
    <property type="match status" value="1"/>
</dbReference>
<dbReference type="Proteomes" id="UP000067626">
    <property type="component" value="Chromosome"/>
</dbReference>
<gene>
    <name evidence="4" type="ORF">CMC5_063150</name>
</gene>
<organism evidence="4 5">
    <name type="scientific">Chondromyces crocatus</name>
    <dbReference type="NCBI Taxonomy" id="52"/>
    <lineage>
        <taxon>Bacteria</taxon>
        <taxon>Pseudomonadati</taxon>
        <taxon>Myxococcota</taxon>
        <taxon>Polyangia</taxon>
        <taxon>Polyangiales</taxon>
        <taxon>Polyangiaceae</taxon>
        <taxon>Chondromyces</taxon>
    </lineage>
</organism>
<feature type="signal peptide" evidence="2">
    <location>
        <begin position="1"/>
        <end position="28"/>
    </location>
</feature>
<dbReference type="InterPro" id="IPR013766">
    <property type="entry name" value="Thioredoxin_domain"/>
</dbReference>
<evidence type="ECO:0000313" key="5">
    <source>
        <dbReference type="Proteomes" id="UP000067626"/>
    </source>
</evidence>
<dbReference type="RefSeq" id="WP_050433771.1">
    <property type="nucleotide sequence ID" value="NZ_CP012159.1"/>
</dbReference>
<evidence type="ECO:0000256" key="1">
    <source>
        <dbReference type="SAM" id="MobiDB-lite"/>
    </source>
</evidence>
<dbReference type="EMBL" id="CP012159">
    <property type="protein sequence ID" value="AKT42092.1"/>
    <property type="molecule type" value="Genomic_DNA"/>
</dbReference>